<evidence type="ECO:0000256" key="8">
    <source>
        <dbReference type="ARBA" id="ARBA00038436"/>
    </source>
</evidence>
<feature type="domain" description="Tripartite ATP-independent periplasmic transporters DctQ component" evidence="10">
    <location>
        <begin position="23"/>
        <end position="154"/>
    </location>
</feature>
<feature type="transmembrane region" description="Helical" evidence="9">
    <location>
        <begin position="127"/>
        <end position="150"/>
    </location>
</feature>
<dbReference type="InterPro" id="IPR007387">
    <property type="entry name" value="TRAP_DctQ"/>
</dbReference>
<sequence length="163" mass="18757">MRAVSNGIFKLEKALVIILIPVMLLAMVFDIFFRYFLSSPLIWGQELALYTFVWSSFIGASMSIKTREAVAVTLFVNKVSDRLRNVLITAGLLICAVFSIYILYLSISWITNPTILLQRSVTTQTPMIYMYLCIPVSLFFMTIHFINWFLESLRFTRAGKVME</sequence>
<keyword evidence="12" id="KW-1185">Reference proteome</keyword>
<evidence type="ECO:0000313" key="12">
    <source>
        <dbReference type="Proteomes" id="UP001595387"/>
    </source>
</evidence>
<evidence type="ECO:0000313" key="11">
    <source>
        <dbReference type="EMBL" id="MFC2948082.1"/>
    </source>
</evidence>
<dbReference type="RefSeq" id="WP_390304629.1">
    <property type="nucleotide sequence ID" value="NZ_JBHRRZ010000012.1"/>
</dbReference>
<keyword evidence="2" id="KW-0813">Transport</keyword>
<evidence type="ECO:0000256" key="7">
    <source>
        <dbReference type="ARBA" id="ARBA00023136"/>
    </source>
</evidence>
<name>A0ABV7A4W4_9BACI</name>
<evidence type="ECO:0000256" key="9">
    <source>
        <dbReference type="SAM" id="Phobius"/>
    </source>
</evidence>
<feature type="transmembrane region" description="Helical" evidence="9">
    <location>
        <begin position="85"/>
        <end position="107"/>
    </location>
</feature>
<evidence type="ECO:0000256" key="3">
    <source>
        <dbReference type="ARBA" id="ARBA00022475"/>
    </source>
</evidence>
<dbReference type="Proteomes" id="UP001595387">
    <property type="component" value="Unassembled WGS sequence"/>
</dbReference>
<comment type="similarity">
    <text evidence="8">Belongs to the TRAP transporter small permease family.</text>
</comment>
<dbReference type="PANTHER" id="PTHR35011">
    <property type="entry name" value="2,3-DIKETO-L-GULONATE TRAP TRANSPORTER SMALL PERMEASE PROTEIN YIAM"/>
    <property type="match status" value="1"/>
</dbReference>
<gene>
    <name evidence="11" type="ORF">ACFODW_06960</name>
</gene>
<evidence type="ECO:0000256" key="4">
    <source>
        <dbReference type="ARBA" id="ARBA00022519"/>
    </source>
</evidence>
<dbReference type="EMBL" id="JBHRRZ010000012">
    <property type="protein sequence ID" value="MFC2948082.1"/>
    <property type="molecule type" value="Genomic_DNA"/>
</dbReference>
<comment type="subcellular location">
    <subcellularLocation>
        <location evidence="1">Cell inner membrane</location>
        <topology evidence="1">Multi-pass membrane protein</topology>
    </subcellularLocation>
</comment>
<evidence type="ECO:0000256" key="1">
    <source>
        <dbReference type="ARBA" id="ARBA00004429"/>
    </source>
</evidence>
<organism evidence="11 12">
    <name type="scientific">Virgibacillus sediminis</name>
    <dbReference type="NCBI Taxonomy" id="202260"/>
    <lineage>
        <taxon>Bacteria</taxon>
        <taxon>Bacillati</taxon>
        <taxon>Bacillota</taxon>
        <taxon>Bacilli</taxon>
        <taxon>Bacillales</taxon>
        <taxon>Bacillaceae</taxon>
        <taxon>Virgibacillus</taxon>
    </lineage>
</organism>
<dbReference type="PANTHER" id="PTHR35011:SF2">
    <property type="entry name" value="2,3-DIKETO-L-GULONATE TRAP TRANSPORTER SMALL PERMEASE PROTEIN YIAM"/>
    <property type="match status" value="1"/>
</dbReference>
<keyword evidence="3" id="KW-1003">Cell membrane</keyword>
<protein>
    <submittedName>
        <fullName evidence="11">TRAP transporter small permease</fullName>
    </submittedName>
</protein>
<dbReference type="Pfam" id="PF04290">
    <property type="entry name" value="DctQ"/>
    <property type="match status" value="1"/>
</dbReference>
<keyword evidence="6 9" id="KW-1133">Transmembrane helix</keyword>
<evidence type="ECO:0000259" key="10">
    <source>
        <dbReference type="Pfam" id="PF04290"/>
    </source>
</evidence>
<comment type="caution">
    <text evidence="11">The sequence shown here is derived from an EMBL/GenBank/DDBJ whole genome shotgun (WGS) entry which is preliminary data.</text>
</comment>
<evidence type="ECO:0000256" key="2">
    <source>
        <dbReference type="ARBA" id="ARBA00022448"/>
    </source>
</evidence>
<keyword evidence="7 9" id="KW-0472">Membrane</keyword>
<keyword evidence="5 9" id="KW-0812">Transmembrane</keyword>
<dbReference type="InterPro" id="IPR055348">
    <property type="entry name" value="DctQ"/>
</dbReference>
<reference evidence="12" key="1">
    <citation type="journal article" date="2019" name="Int. J. Syst. Evol. Microbiol.">
        <title>The Global Catalogue of Microorganisms (GCM) 10K type strain sequencing project: providing services to taxonomists for standard genome sequencing and annotation.</title>
        <authorList>
            <consortium name="The Broad Institute Genomics Platform"/>
            <consortium name="The Broad Institute Genome Sequencing Center for Infectious Disease"/>
            <person name="Wu L."/>
            <person name="Ma J."/>
        </authorList>
    </citation>
    <scope>NUCLEOTIDE SEQUENCE [LARGE SCALE GENOMIC DNA]</scope>
    <source>
        <strain evidence="12">KCTC 13193</strain>
    </source>
</reference>
<feature type="transmembrane region" description="Helical" evidence="9">
    <location>
        <begin position="14"/>
        <end position="35"/>
    </location>
</feature>
<evidence type="ECO:0000256" key="6">
    <source>
        <dbReference type="ARBA" id="ARBA00022989"/>
    </source>
</evidence>
<feature type="transmembrane region" description="Helical" evidence="9">
    <location>
        <begin position="47"/>
        <end position="64"/>
    </location>
</feature>
<accession>A0ABV7A4W4</accession>
<keyword evidence="4" id="KW-0997">Cell inner membrane</keyword>
<evidence type="ECO:0000256" key="5">
    <source>
        <dbReference type="ARBA" id="ARBA00022692"/>
    </source>
</evidence>
<proteinExistence type="inferred from homology"/>